<organism evidence="3 4">
    <name type="scientific">Diaporthe helianthi</name>
    <dbReference type="NCBI Taxonomy" id="158607"/>
    <lineage>
        <taxon>Eukaryota</taxon>
        <taxon>Fungi</taxon>
        <taxon>Dikarya</taxon>
        <taxon>Ascomycota</taxon>
        <taxon>Pezizomycotina</taxon>
        <taxon>Sordariomycetes</taxon>
        <taxon>Sordariomycetidae</taxon>
        <taxon>Diaporthales</taxon>
        <taxon>Diaporthaceae</taxon>
        <taxon>Diaporthe</taxon>
    </lineage>
</organism>
<proteinExistence type="predicted"/>
<dbReference type="AlphaFoldDB" id="A0A2P5HRJ9"/>
<sequence length="100" mass="11364">MIAVVSFVMLLRGLLRRLESCIAPATDYSDPSQPGENRWRDEQETLPLIHGPRTGSKRLPDARPGGKYGTLQAKYIKWRDENGIERTYEDFAGPVYDPLD</sequence>
<protein>
    <submittedName>
        <fullName evidence="3">Uncharacterized protein</fullName>
    </submittedName>
</protein>
<dbReference type="Proteomes" id="UP000094444">
    <property type="component" value="Unassembled WGS sequence"/>
</dbReference>
<reference evidence="3" key="1">
    <citation type="submission" date="2017-09" db="EMBL/GenBank/DDBJ databases">
        <title>Polyketide synthases of a Diaporthe helianthi virulent isolate.</title>
        <authorList>
            <person name="Baroncelli R."/>
        </authorList>
    </citation>
    <scope>NUCLEOTIDE SEQUENCE [LARGE SCALE GENOMIC DNA]</scope>
    <source>
        <strain evidence="3">7/96</strain>
    </source>
</reference>
<feature type="chain" id="PRO_5015138489" evidence="2">
    <location>
        <begin position="21"/>
        <end position="100"/>
    </location>
</feature>
<name>A0A2P5HRJ9_DIAHE</name>
<evidence type="ECO:0000256" key="1">
    <source>
        <dbReference type="SAM" id="MobiDB-lite"/>
    </source>
</evidence>
<evidence type="ECO:0000313" key="3">
    <source>
        <dbReference type="EMBL" id="POS72886.1"/>
    </source>
</evidence>
<gene>
    <name evidence="3" type="ORF">DHEL01_v208725</name>
</gene>
<keyword evidence="4" id="KW-1185">Reference proteome</keyword>
<dbReference type="InParanoid" id="A0A2P5HRJ9"/>
<accession>A0A2P5HRJ9</accession>
<keyword evidence="2" id="KW-0732">Signal</keyword>
<evidence type="ECO:0000313" key="4">
    <source>
        <dbReference type="Proteomes" id="UP000094444"/>
    </source>
</evidence>
<feature type="signal peptide" evidence="2">
    <location>
        <begin position="1"/>
        <end position="20"/>
    </location>
</feature>
<dbReference type="EMBL" id="MAVT02000904">
    <property type="protein sequence ID" value="POS72886.1"/>
    <property type="molecule type" value="Genomic_DNA"/>
</dbReference>
<evidence type="ECO:0000256" key="2">
    <source>
        <dbReference type="SAM" id="SignalP"/>
    </source>
</evidence>
<comment type="caution">
    <text evidence="3">The sequence shown here is derived from an EMBL/GenBank/DDBJ whole genome shotgun (WGS) entry which is preliminary data.</text>
</comment>
<feature type="region of interest" description="Disordered" evidence="1">
    <location>
        <begin position="44"/>
        <end position="66"/>
    </location>
</feature>